<dbReference type="EMBL" id="LUXM01000040">
    <property type="protein sequence ID" value="KZU91924.1"/>
    <property type="molecule type" value="Genomic_DNA"/>
</dbReference>
<organism evidence="7 8">
    <name type="scientific">Lactiplantibacillus plantarum</name>
    <name type="common">Lactobacillus plantarum</name>
    <dbReference type="NCBI Taxonomy" id="1590"/>
    <lineage>
        <taxon>Bacteria</taxon>
        <taxon>Bacillati</taxon>
        <taxon>Bacillota</taxon>
        <taxon>Bacilli</taxon>
        <taxon>Lactobacillales</taxon>
        <taxon>Lactobacillaceae</taxon>
        <taxon>Lactiplantibacillus</taxon>
    </lineage>
</organism>
<proteinExistence type="inferred from homology"/>
<evidence type="ECO:0000256" key="3">
    <source>
        <dbReference type="ARBA" id="ARBA00022475"/>
    </source>
</evidence>
<sequence length="373" mass="42695">MGRLKTVKLVLLHTSFNLFYQFFYKVFGPKKGRITLATMRSGQLNDNLAALEQGLKTANVKPVTVFCYHYDRTLAGKVGFLLASIKALYVIARADVFVIDDYFFPLYAIHKHDDNQVVQLWHAIGSLKKFGLSLPNADQSVMKPHTNYDWVLINAKSDQPAYLDAMAINQDHVIATGSPMVDSLLNQQPQQPRLAAHRVLYSPTYRQGVQGKQQVMGYVNNMIAACQQLTGPWELYISLHPYLKLSAMTLPSNVHIFQDAERVKTLMPTIDLFITDYSSLSLTFSYFERPIILYTPDYDDYMQTSGFYVDYYQYLQAPHFSKAARVVDFINQEVDHMDLSYVHELKQKTFPHQDGHNTERVVQFVEKLAGGEH</sequence>
<dbReference type="GO" id="GO:0047355">
    <property type="term" value="F:CDP-glycerol glycerophosphotransferase activity"/>
    <property type="evidence" value="ECO:0007669"/>
    <property type="project" value="InterPro"/>
</dbReference>
<comment type="subcellular location">
    <subcellularLocation>
        <location evidence="1">Cell membrane</location>
        <topology evidence="1">Peripheral membrane protein</topology>
    </subcellularLocation>
</comment>
<protein>
    <submittedName>
        <fullName evidence="7">CDP-ribitol:poly ribitolphosphotransferase</fullName>
    </submittedName>
</protein>
<comment type="caution">
    <text evidence="7">The sequence shown here is derived from an EMBL/GenBank/DDBJ whole genome shotgun (WGS) entry which is preliminary data.</text>
</comment>
<dbReference type="PANTHER" id="PTHR37316:SF1">
    <property type="entry name" value="TEICHOIC ACID GLYCEROL-PHOSPHATE PRIMASE"/>
    <property type="match status" value="1"/>
</dbReference>
<evidence type="ECO:0000256" key="5">
    <source>
        <dbReference type="ARBA" id="ARBA00022944"/>
    </source>
</evidence>
<dbReference type="GO" id="GO:0005886">
    <property type="term" value="C:plasma membrane"/>
    <property type="evidence" value="ECO:0007669"/>
    <property type="project" value="UniProtKB-SubCell"/>
</dbReference>
<name>A0A165R2Q0_LACPN</name>
<dbReference type="PATRIC" id="fig|1590.144.peg.1572"/>
<accession>A0A165R2Q0</accession>
<gene>
    <name evidence="7" type="ORF">Lp19_3210</name>
</gene>
<evidence type="ECO:0000256" key="4">
    <source>
        <dbReference type="ARBA" id="ARBA00022679"/>
    </source>
</evidence>
<dbReference type="PANTHER" id="PTHR37316">
    <property type="entry name" value="TEICHOIC ACID GLYCEROL-PHOSPHATE PRIMASE"/>
    <property type="match status" value="1"/>
</dbReference>
<dbReference type="Gene3D" id="3.40.50.11820">
    <property type="match status" value="1"/>
</dbReference>
<comment type="similarity">
    <text evidence="2">Belongs to the CDP-glycerol glycerophosphotransferase family.</text>
</comment>
<dbReference type="AlphaFoldDB" id="A0A165R2Q0"/>
<reference evidence="7 8" key="1">
    <citation type="submission" date="2016-03" db="EMBL/GenBank/DDBJ databases">
        <title>Comparative genomics of 54 Lactobacillus plantarum strains reveals genomic uncoupling from niche constraints.</title>
        <authorList>
            <person name="Martino M.E."/>
        </authorList>
    </citation>
    <scope>NUCLEOTIDE SEQUENCE [LARGE SCALE GENOMIC DNA]</scope>
    <source>
        <strain evidence="7 8">19.1</strain>
    </source>
</reference>
<dbReference type="GO" id="GO:0019350">
    <property type="term" value="P:teichoic acid biosynthetic process"/>
    <property type="evidence" value="ECO:0007669"/>
    <property type="project" value="UniProtKB-KW"/>
</dbReference>
<evidence type="ECO:0000313" key="8">
    <source>
        <dbReference type="Proteomes" id="UP000076882"/>
    </source>
</evidence>
<keyword evidence="4 7" id="KW-0808">Transferase</keyword>
<dbReference type="InterPro" id="IPR007554">
    <property type="entry name" value="Glycerophosphate_synth"/>
</dbReference>
<keyword evidence="3" id="KW-1003">Cell membrane</keyword>
<dbReference type="Gene3D" id="3.40.50.12580">
    <property type="match status" value="1"/>
</dbReference>
<keyword evidence="6" id="KW-0472">Membrane</keyword>
<dbReference type="GeneID" id="77218195"/>
<evidence type="ECO:0000256" key="1">
    <source>
        <dbReference type="ARBA" id="ARBA00004202"/>
    </source>
</evidence>
<dbReference type="Proteomes" id="UP000076882">
    <property type="component" value="Unassembled WGS sequence"/>
</dbReference>
<dbReference type="RefSeq" id="WP_044430767.1">
    <property type="nucleotide sequence ID" value="NZ_CP010528.1"/>
</dbReference>
<dbReference type="Pfam" id="PF04464">
    <property type="entry name" value="Glyphos_transf"/>
    <property type="match status" value="1"/>
</dbReference>
<evidence type="ECO:0000256" key="2">
    <source>
        <dbReference type="ARBA" id="ARBA00010488"/>
    </source>
</evidence>
<dbReference type="InterPro" id="IPR043148">
    <property type="entry name" value="TagF_C"/>
</dbReference>
<dbReference type="InterPro" id="IPR043149">
    <property type="entry name" value="TagF_N"/>
</dbReference>
<dbReference type="KEGG" id="lpb:SH83_07565"/>
<evidence type="ECO:0000256" key="6">
    <source>
        <dbReference type="ARBA" id="ARBA00023136"/>
    </source>
</evidence>
<dbReference type="SUPFAM" id="SSF53756">
    <property type="entry name" value="UDP-Glycosyltransferase/glycogen phosphorylase"/>
    <property type="match status" value="1"/>
</dbReference>
<dbReference type="InterPro" id="IPR051612">
    <property type="entry name" value="Teichoic_Acid_Biosynth"/>
</dbReference>
<evidence type="ECO:0000313" key="7">
    <source>
        <dbReference type="EMBL" id="KZU91924.1"/>
    </source>
</evidence>
<keyword evidence="5" id="KW-0777">Teichoic acid biosynthesis</keyword>